<dbReference type="Proteomes" id="UP001515480">
    <property type="component" value="Unassembled WGS sequence"/>
</dbReference>
<evidence type="ECO:0000256" key="1">
    <source>
        <dbReference type="SAM" id="MobiDB-lite"/>
    </source>
</evidence>
<organism evidence="2 3">
    <name type="scientific">Prymnesium parvum</name>
    <name type="common">Toxic golden alga</name>
    <dbReference type="NCBI Taxonomy" id="97485"/>
    <lineage>
        <taxon>Eukaryota</taxon>
        <taxon>Haptista</taxon>
        <taxon>Haptophyta</taxon>
        <taxon>Prymnesiophyceae</taxon>
        <taxon>Prymnesiales</taxon>
        <taxon>Prymnesiaceae</taxon>
        <taxon>Prymnesium</taxon>
    </lineage>
</organism>
<reference evidence="2 3" key="1">
    <citation type="journal article" date="2024" name="Science">
        <title>Giant polyketide synthase enzymes in the biosynthesis of giant marine polyether toxins.</title>
        <authorList>
            <person name="Fallon T.R."/>
            <person name="Shende V.V."/>
            <person name="Wierzbicki I.H."/>
            <person name="Pendleton A.L."/>
            <person name="Watervoot N.F."/>
            <person name="Auber R.P."/>
            <person name="Gonzalez D.J."/>
            <person name="Wisecaver J.H."/>
            <person name="Moore B.S."/>
        </authorList>
    </citation>
    <scope>NUCLEOTIDE SEQUENCE [LARGE SCALE GENOMIC DNA]</scope>
    <source>
        <strain evidence="2 3">12B1</strain>
    </source>
</reference>
<name>A0AB34IB74_PRYPA</name>
<dbReference type="EMBL" id="JBGBPQ010000030">
    <property type="protein sequence ID" value="KAL1496006.1"/>
    <property type="molecule type" value="Genomic_DNA"/>
</dbReference>
<feature type="region of interest" description="Disordered" evidence="1">
    <location>
        <begin position="1"/>
        <end position="34"/>
    </location>
</feature>
<evidence type="ECO:0000313" key="2">
    <source>
        <dbReference type="EMBL" id="KAL1496006.1"/>
    </source>
</evidence>
<evidence type="ECO:0000313" key="3">
    <source>
        <dbReference type="Proteomes" id="UP001515480"/>
    </source>
</evidence>
<comment type="caution">
    <text evidence="2">The sequence shown here is derived from an EMBL/GenBank/DDBJ whole genome shotgun (WGS) entry which is preliminary data.</text>
</comment>
<accession>A0AB34IB74</accession>
<sequence>MPRVLLATDAEGNAKPEESTTASSSYPRWDDESLSGVAPRALGAMQAESGRPSSRVSAVEEAEAFKAGGDKQLAAPSTEAVGQ</sequence>
<keyword evidence="3" id="KW-1185">Reference proteome</keyword>
<proteinExistence type="predicted"/>
<protein>
    <submittedName>
        <fullName evidence="2">Uncharacterized protein</fullName>
    </submittedName>
</protein>
<dbReference type="AlphaFoldDB" id="A0AB34IB74"/>
<gene>
    <name evidence="2" type="ORF">AB1Y20_014642</name>
</gene>